<dbReference type="AlphaFoldDB" id="A0AAP0JD16"/>
<dbReference type="Proteomes" id="UP001417504">
    <property type="component" value="Unassembled WGS sequence"/>
</dbReference>
<dbReference type="PROSITE" id="PS50088">
    <property type="entry name" value="ANK_REPEAT"/>
    <property type="match status" value="1"/>
</dbReference>
<dbReference type="Pfam" id="PF13637">
    <property type="entry name" value="Ank_4"/>
    <property type="match status" value="1"/>
</dbReference>
<organism evidence="2 3">
    <name type="scientific">Stephania japonica</name>
    <dbReference type="NCBI Taxonomy" id="461633"/>
    <lineage>
        <taxon>Eukaryota</taxon>
        <taxon>Viridiplantae</taxon>
        <taxon>Streptophyta</taxon>
        <taxon>Embryophyta</taxon>
        <taxon>Tracheophyta</taxon>
        <taxon>Spermatophyta</taxon>
        <taxon>Magnoliopsida</taxon>
        <taxon>Ranunculales</taxon>
        <taxon>Menispermaceae</taxon>
        <taxon>Menispermoideae</taxon>
        <taxon>Cissampelideae</taxon>
        <taxon>Stephania</taxon>
    </lineage>
</organism>
<proteinExistence type="predicted"/>
<gene>
    <name evidence="2" type="ORF">Sjap_011802</name>
</gene>
<dbReference type="SUPFAM" id="SSF48403">
    <property type="entry name" value="Ankyrin repeat"/>
    <property type="match status" value="1"/>
</dbReference>
<keyword evidence="1" id="KW-0040">ANK repeat</keyword>
<comment type="caution">
    <text evidence="2">The sequence shown here is derived from an EMBL/GenBank/DDBJ whole genome shotgun (WGS) entry which is preliminary data.</text>
</comment>
<accession>A0AAP0JD16</accession>
<dbReference type="Gene3D" id="1.25.40.20">
    <property type="entry name" value="Ankyrin repeat-containing domain"/>
    <property type="match status" value="1"/>
</dbReference>
<dbReference type="EMBL" id="JBBNAE010000004">
    <property type="protein sequence ID" value="KAK9131315.1"/>
    <property type="molecule type" value="Genomic_DNA"/>
</dbReference>
<feature type="repeat" description="ANK" evidence="1">
    <location>
        <begin position="36"/>
        <end position="63"/>
    </location>
</feature>
<keyword evidence="3" id="KW-1185">Reference proteome</keyword>
<evidence type="ECO:0000313" key="3">
    <source>
        <dbReference type="Proteomes" id="UP001417504"/>
    </source>
</evidence>
<dbReference type="PROSITE" id="PS50297">
    <property type="entry name" value="ANK_REP_REGION"/>
    <property type="match status" value="1"/>
</dbReference>
<protein>
    <recommendedName>
        <fullName evidence="4">Ankyrin repeat protein</fullName>
    </recommendedName>
</protein>
<dbReference type="InterPro" id="IPR036770">
    <property type="entry name" value="Ankyrin_rpt-contain_sf"/>
</dbReference>
<evidence type="ECO:0008006" key="4">
    <source>
        <dbReference type="Google" id="ProtNLM"/>
    </source>
</evidence>
<reference evidence="2 3" key="1">
    <citation type="submission" date="2024-01" db="EMBL/GenBank/DDBJ databases">
        <title>Genome assemblies of Stephania.</title>
        <authorList>
            <person name="Yang L."/>
        </authorList>
    </citation>
    <scope>NUCLEOTIDE SEQUENCE [LARGE SCALE GENOMIC DNA]</scope>
    <source>
        <strain evidence="2">QJT</strain>
        <tissue evidence="2">Leaf</tissue>
    </source>
</reference>
<evidence type="ECO:0000313" key="2">
    <source>
        <dbReference type="EMBL" id="KAK9131315.1"/>
    </source>
</evidence>
<name>A0AAP0JD16_9MAGN</name>
<sequence length="63" mass="7161">MEERLFCTCARSTVVRRQLLQWVAGHQISINSKDDHGNTVLHLAVAKKHIQIIKLLLTSKLTP</sequence>
<evidence type="ECO:0000256" key="1">
    <source>
        <dbReference type="PROSITE-ProRule" id="PRU00023"/>
    </source>
</evidence>
<dbReference type="InterPro" id="IPR002110">
    <property type="entry name" value="Ankyrin_rpt"/>
</dbReference>